<keyword evidence="8" id="KW-0594">Phospholipid biosynthesis</keyword>
<dbReference type="EMBL" id="QLNQ01000001">
    <property type="protein sequence ID" value="RCK66903.1"/>
    <property type="molecule type" value="Genomic_DNA"/>
</dbReference>
<comment type="subcellular location">
    <subcellularLocation>
        <location evidence="1 8">Endoplasmic reticulum membrane</location>
        <topology evidence="1 8">Multi-pass membrane protein</topology>
    </subcellularLocation>
</comment>
<keyword evidence="6" id="KW-0443">Lipid metabolism</keyword>
<evidence type="ECO:0000256" key="3">
    <source>
        <dbReference type="ARBA" id="ARBA00022801"/>
    </source>
</evidence>
<comment type="catalytic activity">
    <reaction evidence="8">
        <text>hexadecanoyl-CoA + H2O = S-hexadecanoyl-4'-phosphopantetheine + adenosine 3',5'-bisphosphate + 2 H(+)</text>
        <dbReference type="Rhea" id="RHEA:50032"/>
        <dbReference type="ChEBI" id="CHEBI:15377"/>
        <dbReference type="ChEBI" id="CHEBI:15378"/>
        <dbReference type="ChEBI" id="CHEBI:57379"/>
        <dbReference type="ChEBI" id="CHEBI:58343"/>
        <dbReference type="ChEBI" id="CHEBI:132018"/>
    </reaction>
</comment>
<dbReference type="OrthoDB" id="5579088at2759"/>
<dbReference type="STRING" id="5486.A0A367YM04"/>
<feature type="active site" evidence="8">
    <location>
        <position position="193"/>
    </location>
</feature>
<reference evidence="10 11" key="1">
    <citation type="submission" date="2018-06" db="EMBL/GenBank/DDBJ databases">
        <title>Whole genome sequencing of Candida tropicalis (genome annotated by CSBL at Korea University).</title>
        <authorList>
            <person name="Ahn J."/>
        </authorList>
    </citation>
    <scope>NUCLEOTIDE SEQUENCE [LARGE SCALE GENOMIC DNA]</scope>
    <source>
        <strain evidence="10 11">ATCC 20962</strain>
    </source>
</reference>
<feature type="transmembrane region" description="Helical" evidence="9">
    <location>
        <begin position="194"/>
        <end position="215"/>
    </location>
</feature>
<dbReference type="GO" id="GO:0140042">
    <property type="term" value="P:lipid droplet formation"/>
    <property type="evidence" value="ECO:0007669"/>
    <property type="project" value="UniProtKB-UniRule"/>
</dbReference>
<feature type="transmembrane region" description="Helical" evidence="9">
    <location>
        <begin position="236"/>
        <end position="257"/>
    </location>
</feature>
<dbReference type="EC" id="3.6.1.-" evidence="8"/>
<feature type="active site" evidence="8">
    <location>
        <position position="266"/>
    </location>
</feature>
<feature type="transmembrane region" description="Helical" evidence="9">
    <location>
        <begin position="30"/>
        <end position="50"/>
    </location>
</feature>
<comment type="catalytic activity">
    <reaction evidence="8">
        <text>an acyl-CoA + H2O = an acyl-4'-phosphopantetheine + adenosine 3',5'-bisphosphate + 2 H(+)</text>
        <dbReference type="Rhea" id="RHEA:50044"/>
        <dbReference type="ChEBI" id="CHEBI:15377"/>
        <dbReference type="ChEBI" id="CHEBI:15378"/>
        <dbReference type="ChEBI" id="CHEBI:58342"/>
        <dbReference type="ChEBI" id="CHEBI:58343"/>
        <dbReference type="ChEBI" id="CHEBI:132023"/>
    </reaction>
</comment>
<dbReference type="InterPro" id="IPR046400">
    <property type="entry name" value="SCS3"/>
</dbReference>
<evidence type="ECO:0000256" key="1">
    <source>
        <dbReference type="ARBA" id="ARBA00004477"/>
    </source>
</evidence>
<keyword evidence="8" id="KW-0444">Lipid biosynthesis</keyword>
<feature type="transmembrane region" description="Helical" evidence="9">
    <location>
        <begin position="263"/>
        <end position="288"/>
    </location>
</feature>
<comment type="caution">
    <text evidence="10">The sequence shown here is derived from an EMBL/GenBank/DDBJ whole genome shotgun (WGS) entry which is preliminary data.</text>
</comment>
<keyword evidence="11" id="KW-1185">Reference proteome</keyword>
<keyword evidence="8" id="KW-1208">Phospholipid metabolism</keyword>
<evidence type="ECO:0000256" key="7">
    <source>
        <dbReference type="ARBA" id="ARBA00023136"/>
    </source>
</evidence>
<name>A0A367YM04_9ASCO</name>
<comment type="catalytic activity">
    <reaction evidence="8">
        <text>(5Z,8Z,11Z,14Z)-eicosatetraenoyl-CoA + H2O = S-(5Z,8Z,11Z,14Z-eicosatetraenoyl)-4'-phosphopantetheine + adenosine 3',5'-bisphosphate + 2 H(+)</text>
        <dbReference type="Rhea" id="RHEA:65568"/>
        <dbReference type="ChEBI" id="CHEBI:15377"/>
        <dbReference type="ChEBI" id="CHEBI:15378"/>
        <dbReference type="ChEBI" id="CHEBI:57368"/>
        <dbReference type="ChEBI" id="CHEBI:58343"/>
        <dbReference type="ChEBI" id="CHEBI:156554"/>
    </reaction>
</comment>
<keyword evidence="5 8" id="KW-1133">Transmembrane helix</keyword>
<keyword evidence="2 8" id="KW-0812">Transmembrane</keyword>
<keyword evidence="3 8" id="KW-0378">Hydrolase</keyword>
<feature type="transmembrane region" description="Helical" evidence="9">
    <location>
        <begin position="74"/>
        <end position="94"/>
    </location>
</feature>
<keyword evidence="7 8" id="KW-0472">Membrane</keyword>
<dbReference type="PANTHER" id="PTHR23129:SF0">
    <property type="entry name" value="ACYL-COENZYME A DIPHOSPHATASE FITM2"/>
    <property type="match status" value="1"/>
</dbReference>
<evidence type="ECO:0000256" key="8">
    <source>
        <dbReference type="HAMAP-Rule" id="MF_03231"/>
    </source>
</evidence>
<dbReference type="InterPro" id="IPR019388">
    <property type="entry name" value="FIT"/>
</dbReference>
<dbReference type="Proteomes" id="UP000253472">
    <property type="component" value="Unassembled WGS sequence"/>
</dbReference>
<dbReference type="GO" id="GO:0010945">
    <property type="term" value="F:coenzyme A diphosphatase activity"/>
    <property type="evidence" value="ECO:0007669"/>
    <property type="project" value="InterPro"/>
</dbReference>
<comment type="function">
    <text evidence="8">Fatty acyl-coenzyme A (CoA) diphosphatase that hydrolyzes fatty acyl-CoA to yield acyl-4'-phosphopantetheine and adenosine 3',5'-bisphosphate. Preferentially hydrolyzes unsaturated long-chain acyl-CoA substrates in the endoplasmic reticulum (ER) lumen. This catalytic activity is required for maintaining ER structure and for lipid droplets (LDs) biogenesis, which are lipid storage organelles involved in maintaining lipid and energy homeostasis. May directly bind to diacylglycerol (DAGs) and triacylglycerol, which is also important for LD biogenesis. May support directional budding of nacent LDs from the ER into the cytosol by reducing DAG levels at sites of LD formation. May play a role in the regulation of cell morphology and cytoskeletal organization. Involved in phospholipid biosynthesis.</text>
</comment>
<evidence type="ECO:0000313" key="10">
    <source>
        <dbReference type="EMBL" id="RCK66903.1"/>
    </source>
</evidence>
<sequence>MSAVYDAHINKIMDFFKLIESTTKIHPGEFLFILSFVVNFIIGRIIHFAAPEEEIYNYYTNKRNVFNQVFVKRGWGWTTLVMVLFYSNVIYRAGNNRSRLAVARKAAVHYVLATTWWVLFTQWCFGMPIMDKIFIWTGGKCQLDGAASVSTEHLLHGSFIETLENIWESTGITSYACRKVKGAWIGGHDPLGHVFLLIHSSLYMYLETAPYFPGFRQVRYNLNRISGAQESMMAKISVLWNTPLVFVGLLVALWWFMLLMTNIYFHLILEKLVGLVFGYIGIAAIYYVPRWI</sequence>
<gene>
    <name evidence="10" type="primary">scs3_0</name>
    <name evidence="8" type="synonym">FIT2B</name>
    <name evidence="8" type="synonym">SCS3</name>
    <name evidence="10" type="ORF">Cantr_02311</name>
</gene>
<evidence type="ECO:0000256" key="6">
    <source>
        <dbReference type="ARBA" id="ARBA00023098"/>
    </source>
</evidence>
<keyword evidence="4 8" id="KW-0256">Endoplasmic reticulum</keyword>
<accession>A0A367YM04</accession>
<comment type="similarity">
    <text evidence="8">Belongs to the FIT family. Fungal FIT2B/SCS3 subfamily.</text>
</comment>
<evidence type="ECO:0000256" key="2">
    <source>
        <dbReference type="ARBA" id="ARBA00022692"/>
    </source>
</evidence>
<proteinExistence type="inferred from homology"/>
<dbReference type="GO" id="GO:0008654">
    <property type="term" value="P:phospholipid biosynthetic process"/>
    <property type="evidence" value="ECO:0007669"/>
    <property type="project" value="UniProtKB-KW"/>
</dbReference>
<dbReference type="Pfam" id="PF10261">
    <property type="entry name" value="FIT"/>
    <property type="match status" value="1"/>
</dbReference>
<organism evidence="10 11">
    <name type="scientific">Candida viswanathii</name>
    <dbReference type="NCBI Taxonomy" id="5486"/>
    <lineage>
        <taxon>Eukaryota</taxon>
        <taxon>Fungi</taxon>
        <taxon>Dikarya</taxon>
        <taxon>Ascomycota</taxon>
        <taxon>Saccharomycotina</taxon>
        <taxon>Pichiomycetes</taxon>
        <taxon>Debaryomycetaceae</taxon>
        <taxon>Candida/Lodderomyces clade</taxon>
        <taxon>Candida</taxon>
    </lineage>
</organism>
<evidence type="ECO:0000256" key="5">
    <source>
        <dbReference type="ARBA" id="ARBA00022989"/>
    </source>
</evidence>
<protein>
    <recommendedName>
        <fullName evidence="8">Acyl-coenzyme A diphosphatase SCS3</fullName>
        <ecNumber evidence="8">3.6.1.-</ecNumber>
    </recommendedName>
    <alternativeName>
        <fullName evidence="8">FIT family protein SCS3</fullName>
    </alternativeName>
</protein>
<dbReference type="AlphaFoldDB" id="A0A367YM04"/>
<evidence type="ECO:0000313" key="11">
    <source>
        <dbReference type="Proteomes" id="UP000253472"/>
    </source>
</evidence>
<comment type="catalytic activity">
    <reaction evidence="8">
        <text>(9Z)-octadecenoyl-CoA + H2O = S-(9Z-octadecenoyl)-4'-phosphopantetheine + adenosine 3',5'-bisphosphate + 2 H(+)</text>
        <dbReference type="Rhea" id="RHEA:65564"/>
        <dbReference type="ChEBI" id="CHEBI:15377"/>
        <dbReference type="ChEBI" id="CHEBI:15378"/>
        <dbReference type="ChEBI" id="CHEBI:57387"/>
        <dbReference type="ChEBI" id="CHEBI:58343"/>
        <dbReference type="ChEBI" id="CHEBI:156553"/>
    </reaction>
</comment>
<feature type="transmembrane region" description="Helical" evidence="9">
    <location>
        <begin position="106"/>
        <end position="130"/>
    </location>
</feature>
<dbReference type="GO" id="GO:0005789">
    <property type="term" value="C:endoplasmic reticulum membrane"/>
    <property type="evidence" value="ECO:0007669"/>
    <property type="project" value="UniProtKB-SubCell"/>
</dbReference>
<dbReference type="HAMAP" id="MF_03231">
    <property type="entry name" value="SCS3"/>
    <property type="match status" value="1"/>
</dbReference>
<evidence type="ECO:0000256" key="9">
    <source>
        <dbReference type="SAM" id="Phobius"/>
    </source>
</evidence>
<dbReference type="PANTHER" id="PTHR23129">
    <property type="entry name" value="ACYL-COENZYME A DIPHOSPHATASE FITM2"/>
    <property type="match status" value="1"/>
</dbReference>
<evidence type="ECO:0000256" key="4">
    <source>
        <dbReference type="ARBA" id="ARBA00022824"/>
    </source>
</evidence>